<proteinExistence type="predicted"/>
<evidence type="ECO:0000313" key="4">
    <source>
        <dbReference type="Proteomes" id="UP001310890"/>
    </source>
</evidence>
<evidence type="ECO:0000256" key="1">
    <source>
        <dbReference type="SAM" id="SignalP"/>
    </source>
</evidence>
<evidence type="ECO:0000313" key="3">
    <source>
        <dbReference type="EMBL" id="KAK5111162.1"/>
    </source>
</evidence>
<dbReference type="AlphaFoldDB" id="A0AAN7YFK2"/>
<comment type="caution">
    <text evidence="3">The sequence shown here is derived from an EMBL/GenBank/DDBJ whole genome shotgun (WGS) entry which is preliminary data.</text>
</comment>
<accession>A0AAN7YFK2</accession>
<feature type="chain" id="PRO_5042878608" description="NTF2-like domain-containing protein" evidence="1">
    <location>
        <begin position="20"/>
        <end position="180"/>
    </location>
</feature>
<organism evidence="3 4">
    <name type="scientific">Meristemomyces frigidus</name>
    <dbReference type="NCBI Taxonomy" id="1508187"/>
    <lineage>
        <taxon>Eukaryota</taxon>
        <taxon>Fungi</taxon>
        <taxon>Dikarya</taxon>
        <taxon>Ascomycota</taxon>
        <taxon>Pezizomycotina</taxon>
        <taxon>Dothideomycetes</taxon>
        <taxon>Dothideomycetidae</taxon>
        <taxon>Mycosphaerellales</taxon>
        <taxon>Teratosphaeriaceae</taxon>
        <taxon>Meristemomyces</taxon>
    </lineage>
</organism>
<sequence length="180" mass="19452">MKLTTLAAIVAFSVTSINALCLLERDATSLATNFGKLVSNYSEALANQTLTPDFQDYSESVNTLFDAGGDSPIPLLAETFSSRAAFEGASAAQPAVPFAVKQVWHNCDTITVRWESAQSPKPVIGISVMQTRMSFSFPNPPVWQISEVWGEFDSGAWLTNLGILKQAAAGKMKRELAFQA</sequence>
<dbReference type="Proteomes" id="UP001310890">
    <property type="component" value="Unassembled WGS sequence"/>
</dbReference>
<evidence type="ECO:0000259" key="2">
    <source>
        <dbReference type="Pfam" id="PF26534"/>
    </source>
</evidence>
<dbReference type="EMBL" id="JAVRRL010000042">
    <property type="protein sequence ID" value="KAK5111162.1"/>
    <property type="molecule type" value="Genomic_DNA"/>
</dbReference>
<reference evidence="3" key="1">
    <citation type="submission" date="2023-08" db="EMBL/GenBank/DDBJ databases">
        <title>Black Yeasts Isolated from many extreme environments.</title>
        <authorList>
            <person name="Coleine C."/>
            <person name="Stajich J.E."/>
            <person name="Selbmann L."/>
        </authorList>
    </citation>
    <scope>NUCLEOTIDE SEQUENCE</scope>
    <source>
        <strain evidence="3">CCFEE 5401</strain>
    </source>
</reference>
<gene>
    <name evidence="3" type="ORF">LTR62_005362</name>
</gene>
<dbReference type="InterPro" id="IPR058645">
    <property type="entry name" value="NTF2-like_dom_7"/>
</dbReference>
<feature type="signal peptide" evidence="1">
    <location>
        <begin position="1"/>
        <end position="19"/>
    </location>
</feature>
<dbReference type="Pfam" id="PF26534">
    <property type="entry name" value="NTF2_7"/>
    <property type="match status" value="1"/>
</dbReference>
<protein>
    <recommendedName>
        <fullName evidence="2">NTF2-like domain-containing protein</fullName>
    </recommendedName>
</protein>
<name>A0AAN7YFK2_9PEZI</name>
<keyword evidence="1" id="KW-0732">Signal</keyword>
<feature type="domain" description="NTF2-like" evidence="2">
    <location>
        <begin position="21"/>
        <end position="162"/>
    </location>
</feature>